<organism evidence="3">
    <name type="scientific">Klebsiella pneumoniae</name>
    <dbReference type="NCBI Taxonomy" id="573"/>
    <lineage>
        <taxon>Bacteria</taxon>
        <taxon>Pseudomonadati</taxon>
        <taxon>Pseudomonadota</taxon>
        <taxon>Gammaproteobacteria</taxon>
        <taxon>Enterobacterales</taxon>
        <taxon>Enterobacteriaceae</taxon>
        <taxon>Klebsiella/Raoultella group</taxon>
        <taxon>Klebsiella</taxon>
        <taxon>Klebsiella pneumoniae complex</taxon>
    </lineage>
</organism>
<dbReference type="Proteomes" id="UP000077826">
    <property type="component" value="Unassembled WGS sequence"/>
</dbReference>
<gene>
    <name evidence="3" type="ORF">ETF11_26255</name>
    <name evidence="1" type="ORF">GJJ18_06345</name>
    <name evidence="2" type="ORF">SAMEA2273558_01023</name>
</gene>
<comment type="caution">
    <text evidence="3">The sequence shown here is derived from an EMBL/GenBank/DDBJ whole genome shotgun (WGS) entry which is preliminary data.</text>
</comment>
<evidence type="ECO:0000313" key="2">
    <source>
        <dbReference type="EMBL" id="SBG95615.1"/>
    </source>
</evidence>
<dbReference type="EMBL" id="WJWF01000004">
    <property type="protein sequence ID" value="MRL35051.1"/>
    <property type="molecule type" value="Genomic_DNA"/>
</dbReference>
<dbReference type="RefSeq" id="WP_004216888.1">
    <property type="nucleotide sequence ID" value="NZ_BDLF01000004.1"/>
</dbReference>
<reference evidence="1" key="3">
    <citation type="submission" date="2019-10" db="EMBL/GenBank/DDBJ databases">
        <title>Molecular typing, antibiotic resistance determination and virulence profiling for 36 multidrug-resistant clinical Klebsiella pneumoniae isolates using second- and third-generation sequencing.</title>
        <authorList>
            <person name="Shelenkov A."/>
            <person name="Mikhaylova Y."/>
            <person name="Yanushevich Y."/>
            <person name="Samoilov A."/>
            <person name="Petrova L."/>
            <person name="Fomina V."/>
            <person name="Gusarov V."/>
            <person name="Zamyatin M."/>
            <person name="Shagin D."/>
        </authorList>
    </citation>
    <scope>NUCLEOTIDE SEQUENCE [LARGE SCALE GENOMIC DNA]</scope>
    <source>
        <strain evidence="1">CriePir115</strain>
    </source>
</reference>
<sequence>MEKTFTPEQIDIINRVVFSHIDKMTEEVANIVEKTEKAAHQEISDHGINMADFYPANQPFLMMTIVQTLIDRVHGGDMALAQKMITMEAKRLNVSVSVEADKSGVSNMND</sequence>
<reference evidence="3" key="2">
    <citation type="submission" date="2019-01" db="EMBL/GenBank/DDBJ databases">
        <authorList>
            <person name="Lista F."/>
            <person name="Anselmo A."/>
        </authorList>
    </citation>
    <scope>NUCLEOTIDE SEQUENCE</scope>
    <source>
        <strain evidence="3">2S</strain>
    </source>
</reference>
<dbReference type="EMBL" id="FLDK01000002">
    <property type="protein sequence ID" value="SBG95615.1"/>
    <property type="molecule type" value="Genomic_DNA"/>
</dbReference>
<evidence type="ECO:0000313" key="1">
    <source>
        <dbReference type="EMBL" id="MRL35051.1"/>
    </source>
</evidence>
<reference evidence="2 4" key="1">
    <citation type="submission" date="2016-04" db="EMBL/GenBank/DDBJ databases">
        <authorList>
            <consortium name="Pathogen Informatics"/>
        </authorList>
    </citation>
    <scope>NUCLEOTIDE SEQUENCE [LARGE SCALE GENOMIC DNA]</scope>
    <source>
        <strain evidence="2">K480</strain>
        <strain evidence="4">k480</strain>
    </source>
</reference>
<dbReference type="AlphaFoldDB" id="A0A483NAV6"/>
<protein>
    <submittedName>
        <fullName evidence="3">Nitroreductase</fullName>
    </submittedName>
</protein>
<evidence type="ECO:0000313" key="3">
    <source>
        <dbReference type="EMBL" id="TCX97003.1"/>
    </source>
</evidence>
<name>A0A483NAV6_KLEPN</name>
<dbReference type="EMBL" id="SDCU01000055">
    <property type="protein sequence ID" value="TCX97003.1"/>
    <property type="molecule type" value="Genomic_DNA"/>
</dbReference>
<accession>A0A483NAV6</accession>
<evidence type="ECO:0000313" key="4">
    <source>
        <dbReference type="Proteomes" id="UP000077826"/>
    </source>
</evidence>
<proteinExistence type="predicted"/>